<dbReference type="InterPro" id="IPR003439">
    <property type="entry name" value="ABC_transporter-like_ATP-bd"/>
</dbReference>
<dbReference type="GO" id="GO:0005886">
    <property type="term" value="C:plasma membrane"/>
    <property type="evidence" value="ECO:0007669"/>
    <property type="project" value="UniProtKB-SubCell"/>
</dbReference>
<keyword evidence="7" id="KW-0472">Membrane</keyword>
<keyword evidence="10" id="KW-1185">Reference proteome</keyword>
<dbReference type="AlphaFoldDB" id="A0A938YL70"/>
<organism evidence="9 10">
    <name type="scientific">Nakamurella flavida</name>
    <dbReference type="NCBI Taxonomy" id="363630"/>
    <lineage>
        <taxon>Bacteria</taxon>
        <taxon>Bacillati</taxon>
        <taxon>Actinomycetota</taxon>
        <taxon>Actinomycetes</taxon>
        <taxon>Nakamurellales</taxon>
        <taxon>Nakamurellaceae</taxon>
        <taxon>Nakamurella</taxon>
    </lineage>
</organism>
<evidence type="ECO:0000256" key="7">
    <source>
        <dbReference type="ARBA" id="ARBA00023136"/>
    </source>
</evidence>
<dbReference type="Gene3D" id="3.40.50.300">
    <property type="entry name" value="P-loop containing nucleotide triphosphate hydrolases"/>
    <property type="match status" value="1"/>
</dbReference>
<evidence type="ECO:0000256" key="4">
    <source>
        <dbReference type="ARBA" id="ARBA00022475"/>
    </source>
</evidence>
<keyword evidence="3" id="KW-0813">Transport</keyword>
<feature type="domain" description="ABC transporter" evidence="8">
    <location>
        <begin position="6"/>
        <end position="255"/>
    </location>
</feature>
<keyword evidence="4" id="KW-1003">Cell membrane</keyword>
<evidence type="ECO:0000256" key="2">
    <source>
        <dbReference type="ARBA" id="ARBA00005417"/>
    </source>
</evidence>
<dbReference type="InterPro" id="IPR017871">
    <property type="entry name" value="ABC_transporter-like_CS"/>
</dbReference>
<reference evidence="9" key="1">
    <citation type="submission" date="2021-01" db="EMBL/GenBank/DDBJ databases">
        <title>KCTC 19127 draft genome.</title>
        <authorList>
            <person name="An D."/>
        </authorList>
    </citation>
    <scope>NUCLEOTIDE SEQUENCE</scope>
    <source>
        <strain evidence="9">KCTC 19127</strain>
    </source>
</reference>
<evidence type="ECO:0000256" key="5">
    <source>
        <dbReference type="ARBA" id="ARBA00022741"/>
    </source>
</evidence>
<dbReference type="InterPro" id="IPR050388">
    <property type="entry name" value="ABC_Ni/Peptide_Import"/>
</dbReference>
<dbReference type="SMART" id="SM00382">
    <property type="entry name" value="AAA"/>
    <property type="match status" value="1"/>
</dbReference>
<proteinExistence type="inferred from homology"/>
<evidence type="ECO:0000313" key="9">
    <source>
        <dbReference type="EMBL" id="MBM9478042.1"/>
    </source>
</evidence>
<sequence length="334" mass="34900">MSAPALELTGLTVDLPTGRGLLRAVDGVDLALAPGEIVGLVGESGCGKSTLARAAMSLLPRSAVVTGQVVLDGTPTIGLDAEAHRRLRGDAIAMVTQDPATSLDPTAGIGEQIAETVRAHRPVGRRGAKELAVQQLHQVGITDARARYDDPPHRFSGGMRQRVVIACALINDPAVLIADEPTTALDVTIQAQVLDLISDLCVQRTTAVLLITHDLAVVAQVCDRVAVMYAGQIIELAPAAELFAHPRHPYTRALLAATPAPGVARGELAVIPGEVPDLTAPPAGCRFADRCPSRMPVCDTAPPVVRVGSDEVRCWLHAPGHPDAAPTLTKDGVR</sequence>
<dbReference type="GO" id="GO:0016887">
    <property type="term" value="F:ATP hydrolysis activity"/>
    <property type="evidence" value="ECO:0007669"/>
    <property type="project" value="InterPro"/>
</dbReference>
<comment type="subcellular location">
    <subcellularLocation>
        <location evidence="1">Cell membrane</location>
        <topology evidence="1">Peripheral membrane protein</topology>
    </subcellularLocation>
</comment>
<accession>A0A938YL70</accession>
<evidence type="ECO:0000313" key="10">
    <source>
        <dbReference type="Proteomes" id="UP000663801"/>
    </source>
</evidence>
<dbReference type="InterPro" id="IPR003593">
    <property type="entry name" value="AAA+_ATPase"/>
</dbReference>
<dbReference type="PROSITE" id="PS00211">
    <property type="entry name" value="ABC_TRANSPORTER_1"/>
    <property type="match status" value="1"/>
</dbReference>
<gene>
    <name evidence="9" type="ORF">JL107_16455</name>
</gene>
<dbReference type="InterPro" id="IPR027417">
    <property type="entry name" value="P-loop_NTPase"/>
</dbReference>
<dbReference type="EMBL" id="JAERWL010000014">
    <property type="protein sequence ID" value="MBM9478042.1"/>
    <property type="molecule type" value="Genomic_DNA"/>
</dbReference>
<keyword evidence="5" id="KW-0547">Nucleotide-binding</keyword>
<dbReference type="CDD" id="cd03257">
    <property type="entry name" value="ABC_NikE_OppD_transporters"/>
    <property type="match status" value="1"/>
</dbReference>
<comment type="caution">
    <text evidence="9">The sequence shown here is derived from an EMBL/GenBank/DDBJ whole genome shotgun (WGS) entry which is preliminary data.</text>
</comment>
<dbReference type="FunFam" id="3.40.50.300:FF:000016">
    <property type="entry name" value="Oligopeptide ABC transporter ATP-binding component"/>
    <property type="match status" value="1"/>
</dbReference>
<dbReference type="RefSeq" id="WP_205258158.1">
    <property type="nucleotide sequence ID" value="NZ_BAAAPV010000002.1"/>
</dbReference>
<evidence type="ECO:0000256" key="1">
    <source>
        <dbReference type="ARBA" id="ARBA00004202"/>
    </source>
</evidence>
<dbReference type="SUPFAM" id="SSF52540">
    <property type="entry name" value="P-loop containing nucleoside triphosphate hydrolases"/>
    <property type="match status" value="1"/>
</dbReference>
<dbReference type="NCBIfam" id="TIGR01727">
    <property type="entry name" value="oligo_HPY"/>
    <property type="match status" value="1"/>
</dbReference>
<dbReference type="Pfam" id="PF00005">
    <property type="entry name" value="ABC_tran"/>
    <property type="match status" value="1"/>
</dbReference>
<dbReference type="PANTHER" id="PTHR43297">
    <property type="entry name" value="OLIGOPEPTIDE TRANSPORT ATP-BINDING PROTEIN APPD"/>
    <property type="match status" value="1"/>
</dbReference>
<dbReference type="Pfam" id="PF08352">
    <property type="entry name" value="oligo_HPY"/>
    <property type="match status" value="1"/>
</dbReference>
<name>A0A938YL70_9ACTN</name>
<dbReference type="InterPro" id="IPR013563">
    <property type="entry name" value="Oligopep_ABC_C"/>
</dbReference>
<evidence type="ECO:0000256" key="3">
    <source>
        <dbReference type="ARBA" id="ARBA00022448"/>
    </source>
</evidence>
<dbReference type="GO" id="GO:0005524">
    <property type="term" value="F:ATP binding"/>
    <property type="evidence" value="ECO:0007669"/>
    <property type="project" value="UniProtKB-KW"/>
</dbReference>
<dbReference type="PROSITE" id="PS50893">
    <property type="entry name" value="ABC_TRANSPORTER_2"/>
    <property type="match status" value="1"/>
</dbReference>
<protein>
    <submittedName>
        <fullName evidence="9">ABC transporter ATP-binding protein</fullName>
    </submittedName>
</protein>
<keyword evidence="6 9" id="KW-0067">ATP-binding</keyword>
<dbReference type="Proteomes" id="UP000663801">
    <property type="component" value="Unassembled WGS sequence"/>
</dbReference>
<comment type="similarity">
    <text evidence="2">Belongs to the ABC transporter superfamily.</text>
</comment>
<dbReference type="PANTHER" id="PTHR43297:SF2">
    <property type="entry name" value="DIPEPTIDE TRANSPORT ATP-BINDING PROTEIN DPPD"/>
    <property type="match status" value="1"/>
</dbReference>
<evidence type="ECO:0000259" key="8">
    <source>
        <dbReference type="PROSITE" id="PS50893"/>
    </source>
</evidence>
<dbReference type="GO" id="GO:0015833">
    <property type="term" value="P:peptide transport"/>
    <property type="evidence" value="ECO:0007669"/>
    <property type="project" value="InterPro"/>
</dbReference>
<evidence type="ECO:0000256" key="6">
    <source>
        <dbReference type="ARBA" id="ARBA00022840"/>
    </source>
</evidence>